<evidence type="ECO:0000313" key="8">
    <source>
        <dbReference type="Proteomes" id="UP001489902"/>
    </source>
</evidence>
<dbReference type="PANTHER" id="PTHR42812">
    <property type="entry name" value="BETA-XYLOSIDASE"/>
    <property type="match status" value="1"/>
</dbReference>
<feature type="chain" id="PRO_5047275329" evidence="5">
    <location>
        <begin position="17"/>
        <end position="383"/>
    </location>
</feature>
<sequence length="383" mass="41847">MRAIFGLLMSAALTAAEKFTNPVVWEDLPDNEVTRAGDAFYMTASSFHYSPGAPILRSYDLVNWEHIGHSVPVLDWSPKPATGQYIAKSSNGPWGPYDLRIIADNIRLAAAPRSGAPHQGSLVDTPKGDWYYMAFADMYPGGRAPVLAPITWGSDGFPTIQLVNGAWGDYEYPLARRPVQSVMGTYDFAGTKLREDWEWNHNPLTSGFTVNNGLTLRTVTVTNDLYQARNTVTHRIRGPKGTGTALLDFTNMKDGDRTGLGVLRDSSAWIGVEREGNNFNIVLVNGVSMNADWTTKSTGNVAARVNNVSFRKVYLRVVANIAPGGPGSASFSYSSDGQNFMSLGGSFSLGNDWQFFPGYRYGIHNFATKSLGGSVRVTSFNNQ</sequence>
<dbReference type="EMBL" id="CP151266">
    <property type="protein sequence ID" value="WZH50077.1"/>
    <property type="molecule type" value="Genomic_DNA"/>
</dbReference>
<evidence type="ECO:0000256" key="3">
    <source>
        <dbReference type="ARBA" id="ARBA00023295"/>
    </source>
</evidence>
<comment type="similarity">
    <text evidence="1 4">Belongs to the glycosyl hydrolase 43 family.</text>
</comment>
<dbReference type="SUPFAM" id="SSF75005">
    <property type="entry name" value="Arabinanase/levansucrase/invertase"/>
    <property type="match status" value="2"/>
</dbReference>
<name>A0ABZ2XDK7_9HYPO</name>
<evidence type="ECO:0000256" key="2">
    <source>
        <dbReference type="ARBA" id="ARBA00022801"/>
    </source>
</evidence>
<dbReference type="Gene3D" id="2.115.10.20">
    <property type="entry name" value="Glycosyl hydrolase domain, family 43"/>
    <property type="match status" value="2"/>
</dbReference>
<evidence type="ECO:0000256" key="5">
    <source>
        <dbReference type="SAM" id="SignalP"/>
    </source>
</evidence>
<dbReference type="Pfam" id="PF17851">
    <property type="entry name" value="GH43_C2"/>
    <property type="match status" value="1"/>
</dbReference>
<reference evidence="7 8" key="1">
    <citation type="submission" date="2024-04" db="EMBL/GenBank/DDBJ databases">
        <title>Complete genome sequence of Fusarium acuminatum.</title>
        <authorList>
            <person name="Lan B."/>
        </authorList>
    </citation>
    <scope>NUCLEOTIDE SEQUENCE [LARGE SCALE GENOMIC DNA]</scope>
    <source>
        <strain evidence="7">1A</strain>
    </source>
</reference>
<evidence type="ECO:0000256" key="4">
    <source>
        <dbReference type="RuleBase" id="RU361187"/>
    </source>
</evidence>
<feature type="domain" description="Beta-xylosidase C-terminal Concanavalin A-like" evidence="6">
    <location>
        <begin position="186"/>
        <end position="373"/>
    </location>
</feature>
<dbReference type="InterPro" id="IPR041542">
    <property type="entry name" value="GH43_C2"/>
</dbReference>
<evidence type="ECO:0000259" key="6">
    <source>
        <dbReference type="Pfam" id="PF17851"/>
    </source>
</evidence>
<gene>
    <name evidence="7" type="ORF">QYS62_011314</name>
</gene>
<organism evidence="7 8">
    <name type="scientific">Fusarium acuminatum</name>
    <dbReference type="NCBI Taxonomy" id="5515"/>
    <lineage>
        <taxon>Eukaryota</taxon>
        <taxon>Fungi</taxon>
        <taxon>Dikarya</taxon>
        <taxon>Ascomycota</taxon>
        <taxon>Pezizomycotina</taxon>
        <taxon>Sordariomycetes</taxon>
        <taxon>Hypocreomycetidae</taxon>
        <taxon>Hypocreales</taxon>
        <taxon>Nectriaceae</taxon>
        <taxon>Fusarium</taxon>
        <taxon>Fusarium tricinctum species complex</taxon>
    </lineage>
</organism>
<feature type="signal peptide" evidence="5">
    <location>
        <begin position="1"/>
        <end position="16"/>
    </location>
</feature>
<evidence type="ECO:0000256" key="1">
    <source>
        <dbReference type="ARBA" id="ARBA00009865"/>
    </source>
</evidence>
<dbReference type="SUPFAM" id="SSF49899">
    <property type="entry name" value="Concanavalin A-like lectins/glucanases"/>
    <property type="match status" value="1"/>
</dbReference>
<evidence type="ECO:0000313" key="7">
    <source>
        <dbReference type="EMBL" id="WZH50077.1"/>
    </source>
</evidence>
<dbReference type="Proteomes" id="UP001489902">
    <property type="component" value="Chromosome 7"/>
</dbReference>
<dbReference type="PANTHER" id="PTHR42812:SF15">
    <property type="entry name" value="HYDROLASE, PUTATIVE (AFU_ORTHOLOGUE AFUA_2G00930)-RELATED"/>
    <property type="match status" value="1"/>
</dbReference>
<dbReference type="InterPro" id="IPR051795">
    <property type="entry name" value="Glycosyl_Hydrlase_43"/>
</dbReference>
<keyword evidence="3 4" id="KW-0326">Glycosidase</keyword>
<dbReference type="InterPro" id="IPR013320">
    <property type="entry name" value="ConA-like_dom_sf"/>
</dbReference>
<keyword evidence="8" id="KW-1185">Reference proteome</keyword>
<dbReference type="InterPro" id="IPR006710">
    <property type="entry name" value="Glyco_hydro_43"/>
</dbReference>
<dbReference type="InterPro" id="IPR023296">
    <property type="entry name" value="Glyco_hydro_beta-prop_sf"/>
</dbReference>
<dbReference type="GO" id="GO:0016787">
    <property type="term" value="F:hydrolase activity"/>
    <property type="evidence" value="ECO:0007669"/>
    <property type="project" value="UniProtKB-KW"/>
</dbReference>
<protein>
    <submittedName>
        <fullName evidence="7">Glycosyl hydrolase</fullName>
    </submittedName>
</protein>
<accession>A0ABZ2XDK7</accession>
<proteinExistence type="inferred from homology"/>
<dbReference type="Pfam" id="PF04616">
    <property type="entry name" value="Glyco_hydro_43"/>
    <property type="match status" value="1"/>
</dbReference>
<keyword evidence="2 4" id="KW-0378">Hydrolase</keyword>
<keyword evidence="5" id="KW-0732">Signal</keyword>
<dbReference type="Gene3D" id="2.60.120.200">
    <property type="match status" value="1"/>
</dbReference>